<dbReference type="AlphaFoldDB" id="A0A1W6YQ78"/>
<evidence type="ECO:0000313" key="4">
    <source>
        <dbReference type="EMBL" id="ARP83089.1"/>
    </source>
</evidence>
<dbReference type="OrthoDB" id="9797795at2"/>
<dbReference type="EMBL" id="CP021108">
    <property type="protein sequence ID" value="ARP83089.1"/>
    <property type="molecule type" value="Genomic_DNA"/>
</dbReference>
<keyword evidence="5" id="KW-1185">Reference proteome</keyword>
<dbReference type="KEGG" id="bgv:CAL12_21230"/>
<reference evidence="4 5" key="1">
    <citation type="submission" date="2017-05" db="EMBL/GenBank/DDBJ databases">
        <title>Complete and WGS of Bordetella genogroups.</title>
        <authorList>
            <person name="Spilker T."/>
            <person name="LiPuma J."/>
        </authorList>
    </citation>
    <scope>NUCLEOTIDE SEQUENCE [LARGE SCALE GENOMIC DNA]</scope>
    <source>
        <strain evidence="4 5">AU19157</strain>
    </source>
</reference>
<dbReference type="InterPro" id="IPR051199">
    <property type="entry name" value="LPS_LOS_Heptosyltrfase"/>
</dbReference>
<evidence type="ECO:0000256" key="2">
    <source>
        <dbReference type="ARBA" id="ARBA00022679"/>
    </source>
</evidence>
<dbReference type="GO" id="GO:0005829">
    <property type="term" value="C:cytosol"/>
    <property type="evidence" value="ECO:0007669"/>
    <property type="project" value="TreeGrafter"/>
</dbReference>
<evidence type="ECO:0000256" key="1">
    <source>
        <dbReference type="ARBA" id="ARBA00022676"/>
    </source>
</evidence>
<keyword evidence="2" id="KW-0808">Transferase</keyword>
<feature type="compositionally biased region" description="Low complexity" evidence="3">
    <location>
        <begin position="311"/>
        <end position="323"/>
    </location>
</feature>
<sequence>MVKIDTDAPVALILSPYLGDALFLMAIANNLRRAGRRVAVYGDHGVALAEWFPGFDLRPLAAANAPGALEACAAVVQMSQDAPIAGLAQRHGNFLAIKQALPRQPADDGSRGLGAPCNGIMATFRRFTREFFGVTDWTHDNGLRAPALLRHGLHPRRVIVHPTSSEPERCWRPAQYAALANALRARGFDPVFVLARHERPSWRALLDAHGLTVLEAPDLAHVAGAIFESGWFIGTDSGIGHLASACGIPTVTIADRPRNMNSWRPMWAPGSIVRPWWLPLRSLRRACWREATTVGKALRTFDALRRRVESQAPAGPQAGHAAPSTPAVDKPA</sequence>
<dbReference type="RefSeq" id="WP_086066430.1">
    <property type="nucleotide sequence ID" value="NZ_CP021108.1"/>
</dbReference>
<dbReference type="PANTHER" id="PTHR30160:SF23">
    <property type="match status" value="1"/>
</dbReference>
<organism evidence="4 5">
    <name type="scientific">Bordetella genomosp. 8</name>
    <dbReference type="NCBI Taxonomy" id="1416806"/>
    <lineage>
        <taxon>Bacteria</taxon>
        <taxon>Pseudomonadati</taxon>
        <taxon>Pseudomonadota</taxon>
        <taxon>Betaproteobacteria</taxon>
        <taxon>Burkholderiales</taxon>
        <taxon>Alcaligenaceae</taxon>
        <taxon>Bordetella</taxon>
    </lineage>
</organism>
<feature type="region of interest" description="Disordered" evidence="3">
    <location>
        <begin position="309"/>
        <end position="332"/>
    </location>
</feature>
<evidence type="ECO:0008006" key="6">
    <source>
        <dbReference type="Google" id="ProtNLM"/>
    </source>
</evidence>
<evidence type="ECO:0000313" key="5">
    <source>
        <dbReference type="Proteomes" id="UP000194151"/>
    </source>
</evidence>
<dbReference type="GO" id="GO:0008713">
    <property type="term" value="F:ADP-heptose-lipopolysaccharide heptosyltransferase activity"/>
    <property type="evidence" value="ECO:0007669"/>
    <property type="project" value="TreeGrafter"/>
</dbReference>
<dbReference type="PANTHER" id="PTHR30160">
    <property type="entry name" value="TETRAACYLDISACCHARIDE 4'-KINASE-RELATED"/>
    <property type="match status" value="1"/>
</dbReference>
<dbReference type="STRING" id="1416806.CAL12_21230"/>
<dbReference type="Gene3D" id="3.40.50.2000">
    <property type="entry name" value="Glycogen Phosphorylase B"/>
    <property type="match status" value="1"/>
</dbReference>
<dbReference type="SUPFAM" id="SSF53756">
    <property type="entry name" value="UDP-Glycosyltransferase/glycogen phosphorylase"/>
    <property type="match status" value="1"/>
</dbReference>
<dbReference type="Pfam" id="PF01075">
    <property type="entry name" value="Glyco_transf_9"/>
    <property type="match status" value="1"/>
</dbReference>
<proteinExistence type="predicted"/>
<keyword evidence="1" id="KW-0328">Glycosyltransferase</keyword>
<protein>
    <recommendedName>
        <fullName evidence="6">ADP-heptose--LPS heptosyltransferase</fullName>
    </recommendedName>
</protein>
<dbReference type="InterPro" id="IPR002201">
    <property type="entry name" value="Glyco_trans_9"/>
</dbReference>
<evidence type="ECO:0000256" key="3">
    <source>
        <dbReference type="SAM" id="MobiDB-lite"/>
    </source>
</evidence>
<gene>
    <name evidence="4" type="ORF">CAL12_21230</name>
</gene>
<name>A0A1W6YQ78_9BORD</name>
<dbReference type="Proteomes" id="UP000194151">
    <property type="component" value="Chromosome"/>
</dbReference>
<accession>A0A1W6YQ78</accession>
<dbReference type="GO" id="GO:0009244">
    <property type="term" value="P:lipopolysaccharide core region biosynthetic process"/>
    <property type="evidence" value="ECO:0007669"/>
    <property type="project" value="TreeGrafter"/>
</dbReference>